<dbReference type="AlphaFoldDB" id="A0A6N2Z1C6"/>
<organism evidence="1">
    <name type="scientific">Staphylococcus simulans</name>
    <dbReference type="NCBI Taxonomy" id="1286"/>
    <lineage>
        <taxon>Bacteria</taxon>
        <taxon>Bacillati</taxon>
        <taxon>Bacillota</taxon>
        <taxon>Bacilli</taxon>
        <taxon>Bacillales</taxon>
        <taxon>Staphylococcaceae</taxon>
        <taxon>Staphylococcus</taxon>
    </lineage>
</organism>
<name>A0A6N2Z1C6_STASI</name>
<reference evidence="1" key="1">
    <citation type="submission" date="2019-11" db="EMBL/GenBank/DDBJ databases">
        <authorList>
            <person name="Feng L."/>
        </authorList>
    </citation>
    <scope>NUCLEOTIDE SEQUENCE</scope>
    <source>
        <strain evidence="1">SsimulansLFYP27</strain>
    </source>
</reference>
<evidence type="ECO:0000313" key="1">
    <source>
        <dbReference type="EMBL" id="VYT73129.1"/>
    </source>
</evidence>
<accession>A0A6N2Z1C6</accession>
<sequence length="135" mass="15919">MIKFLICLSILAIALIFFNRSKKKQMRAYIEKIRIDSLKKVRVDNINHIIRNKRNNIVLVYPFGKIELEPGQLVFVEQIRSEGILIPKAEVKFKYKKVAGVPIFPQGITDREIRGFYLNNLTVYILKERFHELMI</sequence>
<protein>
    <submittedName>
        <fullName evidence="1">Uncharacterized protein</fullName>
    </submittedName>
</protein>
<dbReference type="RefSeq" id="WP_156666448.1">
    <property type="nucleotide sequence ID" value="NZ_CACRUO010000015.1"/>
</dbReference>
<gene>
    <name evidence="1" type="ORF">SSLFYP27_00497</name>
</gene>
<dbReference type="EMBL" id="CACRUO010000015">
    <property type="protein sequence ID" value="VYT73129.1"/>
    <property type="molecule type" value="Genomic_DNA"/>
</dbReference>
<proteinExistence type="predicted"/>